<evidence type="ECO:0000313" key="6">
    <source>
        <dbReference type="Proteomes" id="UP000295706"/>
    </source>
</evidence>
<dbReference type="AlphaFoldDB" id="A0A4R4KKQ5"/>
<proteinExistence type="predicted"/>
<dbReference type="PANTHER" id="PTHR22946">
    <property type="entry name" value="DIENELACTONE HYDROLASE DOMAIN-CONTAINING PROTEIN-RELATED"/>
    <property type="match status" value="1"/>
</dbReference>
<dbReference type="GO" id="GO:0052689">
    <property type="term" value="F:carboxylic ester hydrolase activity"/>
    <property type="evidence" value="ECO:0007669"/>
    <property type="project" value="UniProtKB-KW"/>
</dbReference>
<name>A0A4R4KKQ5_9BACT</name>
<evidence type="ECO:0000259" key="4">
    <source>
        <dbReference type="Pfam" id="PF22244"/>
    </source>
</evidence>
<comment type="caution">
    <text evidence="5">The sequence shown here is derived from an EMBL/GenBank/DDBJ whole genome shotgun (WGS) entry which is preliminary data.</text>
</comment>
<dbReference type="InterPro" id="IPR050261">
    <property type="entry name" value="FrsA_esterase"/>
</dbReference>
<dbReference type="Pfam" id="PF22244">
    <property type="entry name" value="GCE_fung"/>
    <property type="match status" value="1"/>
</dbReference>
<accession>A0A4R4KKQ5</accession>
<reference evidence="5 6" key="1">
    <citation type="submission" date="2019-02" db="EMBL/GenBank/DDBJ databases">
        <title>Arundinibacter roseus gen. nov., sp. nov., a new member of the family Cytophagaceae.</title>
        <authorList>
            <person name="Szuroczki S."/>
            <person name="Khayer B."/>
            <person name="Sproer C."/>
            <person name="Toumi M."/>
            <person name="Szabo A."/>
            <person name="Felfoldi T."/>
            <person name="Schumann P."/>
            <person name="Toth E."/>
        </authorList>
    </citation>
    <scope>NUCLEOTIDE SEQUENCE [LARGE SCALE GENOMIC DNA]</scope>
    <source>
        <strain evidence="5 6">DMA-k-7a</strain>
    </source>
</reference>
<dbReference type="InterPro" id="IPR029058">
    <property type="entry name" value="AB_hydrolase_fold"/>
</dbReference>
<dbReference type="InterPro" id="IPR054579">
    <property type="entry name" value="GCE-like_dom"/>
</dbReference>
<dbReference type="SUPFAM" id="SSF53474">
    <property type="entry name" value="alpha/beta-Hydrolases"/>
    <property type="match status" value="1"/>
</dbReference>
<gene>
    <name evidence="5" type="ORF">EZE20_05015</name>
</gene>
<keyword evidence="3" id="KW-0378">Hydrolase</keyword>
<dbReference type="Gene3D" id="3.40.50.1820">
    <property type="entry name" value="alpha/beta hydrolase"/>
    <property type="match status" value="1"/>
</dbReference>
<keyword evidence="2" id="KW-0732">Signal</keyword>
<protein>
    <submittedName>
        <fullName evidence="5">Acetylxylan esterase</fullName>
    </submittedName>
</protein>
<evidence type="ECO:0000256" key="3">
    <source>
        <dbReference type="ARBA" id="ARBA00022801"/>
    </source>
</evidence>
<dbReference type="EMBL" id="SMJU01000003">
    <property type="protein sequence ID" value="TDB67572.1"/>
    <property type="molecule type" value="Genomic_DNA"/>
</dbReference>
<evidence type="ECO:0000256" key="1">
    <source>
        <dbReference type="ARBA" id="ARBA00022487"/>
    </source>
</evidence>
<feature type="domain" description="4-O-methyl-glucuronoyl methylesterase-like" evidence="4">
    <location>
        <begin position="139"/>
        <end position="326"/>
    </location>
</feature>
<dbReference type="OrthoDB" id="9809261at2"/>
<evidence type="ECO:0000313" key="5">
    <source>
        <dbReference type="EMBL" id="TDB67572.1"/>
    </source>
</evidence>
<keyword evidence="6" id="KW-1185">Reference proteome</keyword>
<evidence type="ECO:0000256" key="2">
    <source>
        <dbReference type="ARBA" id="ARBA00022729"/>
    </source>
</evidence>
<organism evidence="5 6">
    <name type="scientific">Arundinibacter roseus</name>
    <dbReference type="NCBI Taxonomy" id="2070510"/>
    <lineage>
        <taxon>Bacteria</taxon>
        <taxon>Pseudomonadati</taxon>
        <taxon>Bacteroidota</taxon>
        <taxon>Cytophagia</taxon>
        <taxon>Cytophagales</taxon>
        <taxon>Spirosomataceae</taxon>
        <taxon>Arundinibacter</taxon>
    </lineage>
</organism>
<keyword evidence="1" id="KW-0719">Serine esterase</keyword>
<dbReference type="Proteomes" id="UP000295706">
    <property type="component" value="Unassembled WGS sequence"/>
</dbReference>
<sequence>MSTAVAQKSGSDSLNLPELLRTESGERVKNKADWQNARRAEVVKLFEDNVYGQVPKELDSLRFYTKKVQKGVMNGTATLKEVDIQAYRGGDFVTIRLVLFIPDNTPIAPPVFLLINHRDTTNMDPTRKVKMEFWPAEEIIQRGYAVAAFHVADVAADNKNTYDQQVLRLYPDQKQAANGMRAIGAWGWGASRVMDYLVTDAAIDPQRVAVVGHSRGGKAALWCGAQDERFALTISNDSGCTGAALSRRMVGETVKVINTNFPHWFSQVYKTFNDREKELPVDQHMLIALMAPRAVYVASASEDAWADPVGEFLSVKYAEPVFKLFGLSPLPTATQPTIGKAVVSQTLGYHLRPGGHGLTLFDWERYMDFADVYFKKTR</sequence>